<comment type="caution">
    <text evidence="2">The sequence shown here is derived from an EMBL/GenBank/DDBJ whole genome shotgun (WGS) entry which is preliminary data.</text>
</comment>
<feature type="domain" description="N-acetyltransferase" evidence="1">
    <location>
        <begin position="3"/>
        <end position="157"/>
    </location>
</feature>
<dbReference type="EMBL" id="JANGAC010000018">
    <property type="protein sequence ID" value="MCQ4925108.1"/>
    <property type="molecule type" value="Genomic_DNA"/>
</dbReference>
<keyword evidence="3" id="KW-1185">Reference proteome</keyword>
<dbReference type="InterPro" id="IPR000182">
    <property type="entry name" value="GNAT_dom"/>
</dbReference>
<dbReference type="RefSeq" id="WP_256312689.1">
    <property type="nucleotide sequence ID" value="NZ_JANGAC010000018.1"/>
</dbReference>
<dbReference type="SUPFAM" id="SSF55729">
    <property type="entry name" value="Acyl-CoA N-acyltransferases (Nat)"/>
    <property type="match status" value="1"/>
</dbReference>
<gene>
    <name evidence="2" type="ORF">NE686_18545</name>
</gene>
<proteinExistence type="predicted"/>
<dbReference type="PROSITE" id="PS51186">
    <property type="entry name" value="GNAT"/>
    <property type="match status" value="1"/>
</dbReference>
<dbReference type="CDD" id="cd04301">
    <property type="entry name" value="NAT_SF"/>
    <property type="match status" value="1"/>
</dbReference>
<accession>A0ABT1SF38</accession>
<name>A0ABT1SF38_9FIRM</name>
<reference evidence="2 3" key="1">
    <citation type="submission" date="2022-06" db="EMBL/GenBank/DDBJ databases">
        <title>Isolation of gut microbiota from human fecal samples.</title>
        <authorList>
            <person name="Pamer E.G."/>
            <person name="Barat B."/>
            <person name="Waligurski E."/>
            <person name="Medina S."/>
            <person name="Paddock L."/>
            <person name="Mostad J."/>
        </authorList>
    </citation>
    <scope>NUCLEOTIDE SEQUENCE [LARGE SCALE GENOMIC DNA]</scope>
    <source>
        <strain evidence="2 3">DFI.7.95</strain>
    </source>
</reference>
<dbReference type="InterPro" id="IPR016181">
    <property type="entry name" value="Acyl_CoA_acyltransferase"/>
</dbReference>
<dbReference type="Proteomes" id="UP001524478">
    <property type="component" value="Unassembled WGS sequence"/>
</dbReference>
<protein>
    <submittedName>
        <fullName evidence="2">GNAT family N-acetyltransferase</fullName>
    </submittedName>
</protein>
<evidence type="ECO:0000313" key="2">
    <source>
        <dbReference type="EMBL" id="MCQ4925108.1"/>
    </source>
</evidence>
<evidence type="ECO:0000313" key="3">
    <source>
        <dbReference type="Proteomes" id="UP001524478"/>
    </source>
</evidence>
<sequence>MNIKLKKANYDDLELIYKMQIEAFTPLFKKYKDDDTSPANEPLERIIQRFSQPFTDYYLIMKDNQPIGGIRIICRGNQRYRVSPIFVLPQYQGRGIAQRVFNIIEAIYVDAQLWELDTILEEEGHCYLYEKIGYIKTGKLEKITDMMTIVYYEKVISK</sequence>
<dbReference type="Gene3D" id="3.40.630.30">
    <property type="match status" value="1"/>
</dbReference>
<evidence type="ECO:0000259" key="1">
    <source>
        <dbReference type="PROSITE" id="PS51186"/>
    </source>
</evidence>
<dbReference type="Pfam" id="PF13508">
    <property type="entry name" value="Acetyltransf_7"/>
    <property type="match status" value="1"/>
</dbReference>
<organism evidence="2 3">
    <name type="scientific">Tissierella carlieri</name>
    <dbReference type="NCBI Taxonomy" id="689904"/>
    <lineage>
        <taxon>Bacteria</taxon>
        <taxon>Bacillati</taxon>
        <taxon>Bacillota</taxon>
        <taxon>Tissierellia</taxon>
        <taxon>Tissierellales</taxon>
        <taxon>Tissierellaceae</taxon>
        <taxon>Tissierella</taxon>
    </lineage>
</organism>